<proteinExistence type="inferred from homology"/>
<evidence type="ECO:0000256" key="15">
    <source>
        <dbReference type="ARBA" id="ARBA00022917"/>
    </source>
</evidence>
<keyword evidence="15" id="KW-0648">Protein biosynthesis</keyword>
<dbReference type="GO" id="GO:0004826">
    <property type="term" value="F:phenylalanine-tRNA ligase activity"/>
    <property type="evidence" value="ECO:0007669"/>
    <property type="project" value="UniProtKB-EC"/>
</dbReference>
<dbReference type="PANTHER" id="PTHR10947:SF0">
    <property type="entry name" value="PHENYLALANINE--TRNA LIGASE BETA SUBUNIT"/>
    <property type="match status" value="1"/>
</dbReference>
<dbReference type="Gene3D" id="3.30.930.10">
    <property type="entry name" value="Bira Bifunctional Protein, Domain 2"/>
    <property type="match status" value="1"/>
</dbReference>
<dbReference type="InterPro" id="IPR045864">
    <property type="entry name" value="aa-tRNA-synth_II/BPL/LPL"/>
</dbReference>
<dbReference type="Gene3D" id="3.30.70.380">
    <property type="entry name" value="Ferrodoxin-fold anticodon-binding domain"/>
    <property type="match status" value="1"/>
</dbReference>
<dbReference type="GO" id="GO:0006432">
    <property type="term" value="P:phenylalanyl-tRNA aminoacylation"/>
    <property type="evidence" value="ECO:0007669"/>
    <property type="project" value="InterPro"/>
</dbReference>
<dbReference type="SMART" id="SM00874">
    <property type="entry name" value="B5"/>
    <property type="match status" value="1"/>
</dbReference>
<dbReference type="SUPFAM" id="SSF46955">
    <property type="entry name" value="Putative DNA-binding domain"/>
    <property type="match status" value="2"/>
</dbReference>
<dbReference type="InterPro" id="IPR020825">
    <property type="entry name" value="Phe-tRNA_synthase-like_B3/B4"/>
</dbReference>
<reference evidence="21" key="1">
    <citation type="submission" date="2018-05" db="EMBL/GenBank/DDBJ databases">
        <authorList>
            <person name="Lanie J.A."/>
            <person name="Ng W.-L."/>
            <person name="Kazmierczak K.M."/>
            <person name="Andrzejewski T.M."/>
            <person name="Davidsen T.M."/>
            <person name="Wayne K.J."/>
            <person name="Tettelin H."/>
            <person name="Glass J.I."/>
            <person name="Rusch D."/>
            <person name="Podicherti R."/>
            <person name="Tsui H.-C.T."/>
            <person name="Winkler M.E."/>
        </authorList>
    </citation>
    <scope>NUCLEOTIDE SEQUENCE</scope>
</reference>
<comment type="subunit">
    <text evidence="4">Tetramer of two alpha and two beta subunits.</text>
</comment>
<keyword evidence="11" id="KW-0547">Nucleotide-binding</keyword>
<comment type="cofactor">
    <cofactor evidence="1">
        <name>Mg(2+)</name>
        <dbReference type="ChEBI" id="CHEBI:18420"/>
    </cofactor>
</comment>
<comment type="subcellular location">
    <subcellularLocation>
        <location evidence="2">Cytoplasm</location>
    </subcellularLocation>
</comment>
<feature type="domain" description="FDX-ACB" evidence="19">
    <location>
        <begin position="583"/>
        <end position="676"/>
    </location>
</feature>
<dbReference type="FunFam" id="3.30.930.10:FF:000022">
    <property type="entry name" value="Phenylalanine--tRNA ligase beta subunit"/>
    <property type="match status" value="1"/>
</dbReference>
<evidence type="ECO:0000256" key="17">
    <source>
        <dbReference type="ARBA" id="ARBA00033189"/>
    </source>
</evidence>
<dbReference type="AlphaFoldDB" id="A0A381NZT2"/>
<dbReference type="Gene3D" id="3.30.56.10">
    <property type="match status" value="2"/>
</dbReference>
<dbReference type="InterPro" id="IPR004532">
    <property type="entry name" value="Phe-tRNA-ligase_IIc_bsu_bact"/>
</dbReference>
<evidence type="ECO:0000259" key="19">
    <source>
        <dbReference type="PROSITE" id="PS51447"/>
    </source>
</evidence>
<dbReference type="SUPFAM" id="SSF56037">
    <property type="entry name" value="PheT/TilS domain"/>
    <property type="match status" value="1"/>
</dbReference>
<evidence type="ECO:0000259" key="20">
    <source>
        <dbReference type="PROSITE" id="PS51483"/>
    </source>
</evidence>
<dbReference type="InterPro" id="IPR009061">
    <property type="entry name" value="DNA-bd_dom_put_sf"/>
</dbReference>
<evidence type="ECO:0000256" key="14">
    <source>
        <dbReference type="ARBA" id="ARBA00022884"/>
    </source>
</evidence>
<evidence type="ECO:0000256" key="6">
    <source>
        <dbReference type="ARBA" id="ARBA00017032"/>
    </source>
</evidence>
<dbReference type="CDD" id="cd00769">
    <property type="entry name" value="PheRS_beta_core"/>
    <property type="match status" value="1"/>
</dbReference>
<dbReference type="Pfam" id="PF03147">
    <property type="entry name" value="FDX-ACB"/>
    <property type="match status" value="1"/>
</dbReference>
<dbReference type="InterPro" id="IPR045060">
    <property type="entry name" value="Phe-tRNA-ligase_IIc_bsu"/>
</dbReference>
<keyword evidence="8" id="KW-0820">tRNA-binding</keyword>
<dbReference type="InterPro" id="IPR041616">
    <property type="entry name" value="PheRS_beta_core"/>
</dbReference>
<dbReference type="NCBIfam" id="TIGR00472">
    <property type="entry name" value="pheT_bact"/>
    <property type="match status" value="1"/>
</dbReference>
<evidence type="ECO:0000256" key="7">
    <source>
        <dbReference type="ARBA" id="ARBA00022490"/>
    </source>
</evidence>
<keyword evidence="10" id="KW-0479">Metal-binding</keyword>
<dbReference type="GO" id="GO:0000287">
    <property type="term" value="F:magnesium ion binding"/>
    <property type="evidence" value="ECO:0007669"/>
    <property type="project" value="InterPro"/>
</dbReference>
<dbReference type="HAMAP" id="MF_00283">
    <property type="entry name" value="Phe_tRNA_synth_beta1"/>
    <property type="match status" value="1"/>
</dbReference>
<evidence type="ECO:0000256" key="5">
    <source>
        <dbReference type="ARBA" id="ARBA00012814"/>
    </source>
</evidence>
<evidence type="ECO:0000256" key="3">
    <source>
        <dbReference type="ARBA" id="ARBA00008653"/>
    </source>
</evidence>
<feature type="domain" description="B5" evidence="20">
    <location>
        <begin position="290"/>
        <end position="366"/>
    </location>
</feature>
<evidence type="ECO:0000256" key="10">
    <source>
        <dbReference type="ARBA" id="ARBA00022723"/>
    </source>
</evidence>
<keyword evidence="7" id="KW-0963">Cytoplasm</keyword>
<dbReference type="Pfam" id="PF17759">
    <property type="entry name" value="tRNA_synthFbeta"/>
    <property type="match status" value="1"/>
</dbReference>
<dbReference type="FunFam" id="3.30.56.10:FF:000001">
    <property type="entry name" value="Phenylalanine--tRNA ligase beta subunit"/>
    <property type="match status" value="1"/>
</dbReference>
<dbReference type="SUPFAM" id="SSF54991">
    <property type="entry name" value="Anticodon-binding domain of PheRS"/>
    <property type="match status" value="1"/>
</dbReference>
<dbReference type="EC" id="6.1.1.20" evidence="5"/>
<dbReference type="Gene3D" id="3.50.40.10">
    <property type="entry name" value="Phenylalanyl-trna Synthetase, Chain B, domain 3"/>
    <property type="match status" value="1"/>
</dbReference>
<evidence type="ECO:0000256" key="1">
    <source>
        <dbReference type="ARBA" id="ARBA00001946"/>
    </source>
</evidence>
<keyword evidence="9" id="KW-0436">Ligase</keyword>
<dbReference type="PANTHER" id="PTHR10947">
    <property type="entry name" value="PHENYLALANYL-TRNA SYNTHETASE BETA CHAIN AND LEUCINE-RICH REPEAT-CONTAINING PROTEIN 47"/>
    <property type="match status" value="1"/>
</dbReference>
<name>A0A381NZT2_9ZZZZ</name>
<dbReference type="InterPro" id="IPR005147">
    <property type="entry name" value="tRNA_synthase_B5-dom"/>
</dbReference>
<dbReference type="GO" id="GO:0009328">
    <property type="term" value="C:phenylalanine-tRNA ligase complex"/>
    <property type="evidence" value="ECO:0007669"/>
    <property type="project" value="TreeGrafter"/>
</dbReference>
<dbReference type="FunFam" id="3.30.70.380:FF:000001">
    <property type="entry name" value="Phenylalanine--tRNA ligase beta subunit"/>
    <property type="match status" value="1"/>
</dbReference>
<evidence type="ECO:0000256" key="12">
    <source>
        <dbReference type="ARBA" id="ARBA00022840"/>
    </source>
</evidence>
<evidence type="ECO:0000313" key="21">
    <source>
        <dbReference type="EMBL" id="SUZ59388.1"/>
    </source>
</evidence>
<keyword evidence="12" id="KW-0067">ATP-binding</keyword>
<dbReference type="PROSITE" id="PS51447">
    <property type="entry name" value="FDX_ACB"/>
    <property type="match status" value="1"/>
</dbReference>
<dbReference type="GO" id="GO:0000049">
    <property type="term" value="F:tRNA binding"/>
    <property type="evidence" value="ECO:0007669"/>
    <property type="project" value="UniProtKB-KW"/>
</dbReference>
<dbReference type="InterPro" id="IPR005121">
    <property type="entry name" value="Fdx_antiC-bd"/>
</dbReference>
<evidence type="ECO:0000256" key="18">
    <source>
        <dbReference type="ARBA" id="ARBA00049255"/>
    </source>
</evidence>
<dbReference type="InterPro" id="IPR005146">
    <property type="entry name" value="B3/B4_tRNA-bd"/>
</dbReference>
<dbReference type="SUPFAM" id="SSF55681">
    <property type="entry name" value="Class II aaRS and biotin synthetases"/>
    <property type="match status" value="1"/>
</dbReference>
<evidence type="ECO:0000256" key="8">
    <source>
        <dbReference type="ARBA" id="ARBA00022555"/>
    </source>
</evidence>
<comment type="similarity">
    <text evidence="3">Belongs to the phenylalanyl-tRNA synthetase beta subunit family. Type 1 subfamily.</text>
</comment>
<evidence type="ECO:0000256" key="16">
    <source>
        <dbReference type="ARBA" id="ARBA00023146"/>
    </source>
</evidence>
<dbReference type="SMART" id="SM00896">
    <property type="entry name" value="FDX-ACB"/>
    <property type="match status" value="1"/>
</dbReference>
<dbReference type="EMBL" id="UINC01000676">
    <property type="protein sequence ID" value="SUZ59388.1"/>
    <property type="molecule type" value="Genomic_DNA"/>
</dbReference>
<dbReference type="InterPro" id="IPR036690">
    <property type="entry name" value="Fdx_antiC-bd_sf"/>
</dbReference>
<keyword evidence="14" id="KW-0694">RNA-binding</keyword>
<sequence>MQFSRNWLKEFVDLNISDEELCDQLTMLGLEVDNYKNYHSKLTGKDAVIKLDLTPNRGDCYSLLGVAREIAALNNLTVKLPKIKKVNSSVKSPIKVTVCDEAPRYVGRYLTGVNLKKKTSPLVKERLKLSGIKVIDPIVDITNYVLLELGQPLHAFDANKIEGNLEVRFAKEKERITLLDENKLKLDKNCLVIADQSKPVALAGIMGGFETGISSKTLSIYLESAFFKPEVIRGRARKFLLQTDASTRFERGVDFELQTLAIERASLLIHESIGGEFSPVQEFSKRSSIPKNKDISLNFKNVNKILGTEFSKPFIRRNLKSLGLVNSQSTGDAIKVKVPSWRFDLKIEADLIEEIARLVGYNNLPQSPLSKKINNPVDSLHNSVRNSFKFMGYNEVITYSFIDESLAELVEPKKAQLIFVNNPISENMNIMRPSLLPSLLDTLSYNLNQGIENLKIFEIGTVFQKGKNHKINQKELIGGLISGIKDKDNWSGLNEPMDFFDLKGDLENVLNDSSRYYFKKAEIPYLHPGKTALLLKGESVIGYIGSVNPKLLDKFDIKQGVNFFEISINATSSKSNIKFEKFSRFPFAQRDLSFIVDEGIASSMITDSIISKAGDNLKEIKLFDVYKGKGIPQGKTSLTYALGWQASNRTLKDKEIDEIIEKLVAFLSKKFNAKLRS</sequence>
<evidence type="ECO:0000256" key="4">
    <source>
        <dbReference type="ARBA" id="ARBA00011209"/>
    </source>
</evidence>
<comment type="catalytic activity">
    <reaction evidence="18">
        <text>tRNA(Phe) + L-phenylalanine + ATP = L-phenylalanyl-tRNA(Phe) + AMP + diphosphate + H(+)</text>
        <dbReference type="Rhea" id="RHEA:19413"/>
        <dbReference type="Rhea" id="RHEA-COMP:9668"/>
        <dbReference type="Rhea" id="RHEA-COMP:9699"/>
        <dbReference type="ChEBI" id="CHEBI:15378"/>
        <dbReference type="ChEBI" id="CHEBI:30616"/>
        <dbReference type="ChEBI" id="CHEBI:33019"/>
        <dbReference type="ChEBI" id="CHEBI:58095"/>
        <dbReference type="ChEBI" id="CHEBI:78442"/>
        <dbReference type="ChEBI" id="CHEBI:78531"/>
        <dbReference type="ChEBI" id="CHEBI:456215"/>
        <dbReference type="EC" id="6.1.1.20"/>
    </reaction>
</comment>
<gene>
    <name evidence="21" type="ORF">METZ01_LOCUS12242</name>
</gene>
<keyword evidence="16" id="KW-0030">Aminoacyl-tRNA synthetase</keyword>
<keyword evidence="13" id="KW-0460">Magnesium</keyword>
<dbReference type="Pfam" id="PF03484">
    <property type="entry name" value="B5"/>
    <property type="match status" value="1"/>
</dbReference>
<accession>A0A381NZT2</accession>
<evidence type="ECO:0000256" key="2">
    <source>
        <dbReference type="ARBA" id="ARBA00004496"/>
    </source>
</evidence>
<dbReference type="GO" id="GO:0005524">
    <property type="term" value="F:ATP binding"/>
    <property type="evidence" value="ECO:0007669"/>
    <property type="project" value="UniProtKB-KW"/>
</dbReference>
<dbReference type="SMART" id="SM00873">
    <property type="entry name" value="B3_4"/>
    <property type="match status" value="1"/>
</dbReference>
<organism evidence="21">
    <name type="scientific">marine metagenome</name>
    <dbReference type="NCBI Taxonomy" id="408172"/>
    <lineage>
        <taxon>unclassified sequences</taxon>
        <taxon>metagenomes</taxon>
        <taxon>ecological metagenomes</taxon>
    </lineage>
</organism>
<evidence type="ECO:0000256" key="9">
    <source>
        <dbReference type="ARBA" id="ARBA00022598"/>
    </source>
</evidence>
<protein>
    <recommendedName>
        <fullName evidence="6">Phenylalanine--tRNA ligase beta subunit</fullName>
        <ecNumber evidence="5">6.1.1.20</ecNumber>
    </recommendedName>
    <alternativeName>
        <fullName evidence="17">Phenylalanyl-tRNA synthetase beta subunit</fullName>
    </alternativeName>
</protein>
<dbReference type="PROSITE" id="PS51483">
    <property type="entry name" value="B5"/>
    <property type="match status" value="1"/>
</dbReference>
<evidence type="ECO:0000256" key="11">
    <source>
        <dbReference type="ARBA" id="ARBA00022741"/>
    </source>
</evidence>
<evidence type="ECO:0000256" key="13">
    <source>
        <dbReference type="ARBA" id="ARBA00022842"/>
    </source>
</evidence>
<dbReference type="Pfam" id="PF03483">
    <property type="entry name" value="B3_4"/>
    <property type="match status" value="1"/>
</dbReference>